<dbReference type="EMBL" id="OMOD01000150">
    <property type="protein sequence ID" value="SPF44755.1"/>
    <property type="molecule type" value="Genomic_DNA"/>
</dbReference>
<dbReference type="AlphaFoldDB" id="A0A2U3KYL8"/>
<accession>A0A2U3KYL8</accession>
<reference evidence="2" key="1">
    <citation type="submission" date="2018-02" db="EMBL/GenBank/DDBJ databases">
        <authorList>
            <person name="Hausmann B."/>
        </authorList>
    </citation>
    <scope>NUCLEOTIDE SEQUENCE [LARGE SCALE GENOMIC DNA]</scope>
    <source>
        <strain evidence="2">Peat soil MAG SbA1</strain>
    </source>
</reference>
<dbReference type="OrthoDB" id="9554425at2"/>
<proteinExistence type="predicted"/>
<gene>
    <name evidence="1" type="ORF">SBA1_550120</name>
</gene>
<sequence>MNNTKRFSLPLTRMVHENLSIIMCFAYSRLPLTEMVKGKFAGSWKYLHKVLFEISQERAEKACLELALFLRMVDDEEGLSDYFTKVNSVPECGKLIMKDGSEKPLAFRDVSNKVIHSSQLEWNFTKNTDPVLVCHSRHKEMWARAEVDVIALAAVCGTLMS</sequence>
<name>A0A2U3KYL8_9BACT</name>
<protein>
    <submittedName>
        <fullName evidence="1">Uncharacterized protein</fullName>
    </submittedName>
</protein>
<evidence type="ECO:0000313" key="2">
    <source>
        <dbReference type="Proteomes" id="UP000238701"/>
    </source>
</evidence>
<evidence type="ECO:0000313" key="1">
    <source>
        <dbReference type="EMBL" id="SPF44755.1"/>
    </source>
</evidence>
<dbReference type="Proteomes" id="UP000238701">
    <property type="component" value="Unassembled WGS sequence"/>
</dbReference>
<organism evidence="1 2">
    <name type="scientific">Candidatus Sulfotelmatobacter kueseliae</name>
    <dbReference type="NCBI Taxonomy" id="2042962"/>
    <lineage>
        <taxon>Bacteria</taxon>
        <taxon>Pseudomonadati</taxon>
        <taxon>Acidobacteriota</taxon>
        <taxon>Terriglobia</taxon>
        <taxon>Terriglobales</taxon>
        <taxon>Candidatus Korobacteraceae</taxon>
        <taxon>Candidatus Sulfotelmatobacter</taxon>
    </lineage>
</organism>